<name>R0LMJ9_ANAPL</name>
<gene>
    <name evidence="2" type="ORF">Anapl_08682</name>
</gene>
<evidence type="ECO:0000313" key="2">
    <source>
        <dbReference type="EMBL" id="EOB02920.1"/>
    </source>
</evidence>
<feature type="region of interest" description="Disordered" evidence="1">
    <location>
        <begin position="194"/>
        <end position="313"/>
    </location>
</feature>
<accession>R0LMJ9</accession>
<dbReference type="EMBL" id="KB742912">
    <property type="protein sequence ID" value="EOB02920.1"/>
    <property type="molecule type" value="Genomic_DNA"/>
</dbReference>
<reference evidence="2" key="1">
    <citation type="submission" date="2010-04" db="EMBL/GenBank/DDBJ databases">
        <title>The genome sequence and transcriptome of duck provide insight into the interaction host.</title>
        <authorList>
            <person name="Li N."/>
        </authorList>
    </citation>
    <scope>NUCLEOTIDE SEQUENCE</scope>
</reference>
<evidence type="ECO:0000313" key="3">
    <source>
        <dbReference type="Proteomes" id="UP000296049"/>
    </source>
</evidence>
<evidence type="ECO:0000256" key="1">
    <source>
        <dbReference type="SAM" id="MobiDB-lite"/>
    </source>
</evidence>
<organism evidence="2 3">
    <name type="scientific">Anas platyrhynchos</name>
    <name type="common">Mallard</name>
    <name type="synonym">Anas boschas</name>
    <dbReference type="NCBI Taxonomy" id="8839"/>
    <lineage>
        <taxon>Eukaryota</taxon>
        <taxon>Metazoa</taxon>
        <taxon>Chordata</taxon>
        <taxon>Craniata</taxon>
        <taxon>Vertebrata</taxon>
        <taxon>Euteleostomi</taxon>
        <taxon>Archelosauria</taxon>
        <taxon>Archosauria</taxon>
        <taxon>Dinosauria</taxon>
        <taxon>Saurischia</taxon>
        <taxon>Theropoda</taxon>
        <taxon>Coelurosauria</taxon>
        <taxon>Aves</taxon>
        <taxon>Neognathae</taxon>
        <taxon>Galloanserae</taxon>
        <taxon>Anseriformes</taxon>
        <taxon>Anatidae</taxon>
        <taxon>Anatinae</taxon>
        <taxon>Anas</taxon>
    </lineage>
</organism>
<keyword evidence="3" id="KW-1185">Reference proteome</keyword>
<dbReference type="Proteomes" id="UP000296049">
    <property type="component" value="Unassembled WGS sequence"/>
</dbReference>
<feature type="compositionally biased region" description="Basic residues" evidence="1">
    <location>
        <begin position="300"/>
        <end position="313"/>
    </location>
</feature>
<dbReference type="AlphaFoldDB" id="R0LMJ9"/>
<protein>
    <submittedName>
        <fullName evidence="2">Uncharacterized protein</fullName>
    </submittedName>
</protein>
<sequence length="313" mass="34016">MDAITNHSALQLGYKSELGYVALTIAQFISAKVTGAGSSLNYLEEHVPSQAVLSWDAINSSTDLTYVPKFYRTEENGSPQGVSFALFETDRYGHKEKKHSSIAMPKFSSLSILSMEKGISECFKKTSEKPVILSATPYFTACRSSPHSTGLIATQSFKYKRIIVGVAAAKPATKLLGKFLPVCRGGVASQTDTRWGTGITGRTCSKEGPPLRSEVEKQEQTTTSSSAAQGSYRDTKRETRVGRNVYPDPALSHGDTTASVKPCEERKCQQNTTSLVASKAAGPPCSSLPKPQPDKDAQRRQRQSASRRRSSHK</sequence>
<proteinExistence type="predicted"/>